<feature type="transmembrane region" description="Helical" evidence="9">
    <location>
        <begin position="157"/>
        <end position="181"/>
    </location>
</feature>
<accession>A0A0D7W3V7</accession>
<evidence type="ECO:0000256" key="5">
    <source>
        <dbReference type="ARBA" id="ARBA00022519"/>
    </source>
</evidence>
<proteinExistence type="inferred from homology"/>
<dbReference type="PANTHER" id="PTHR30413:SF8">
    <property type="entry name" value="TRANSPORT PERMEASE PROTEIN"/>
    <property type="match status" value="1"/>
</dbReference>
<evidence type="ECO:0000256" key="2">
    <source>
        <dbReference type="ARBA" id="ARBA00007783"/>
    </source>
</evidence>
<evidence type="ECO:0000313" key="11">
    <source>
        <dbReference type="EMBL" id="KJD33388.1"/>
    </source>
</evidence>
<feature type="transmembrane region" description="Helical" evidence="9">
    <location>
        <begin position="193"/>
        <end position="211"/>
    </location>
</feature>
<evidence type="ECO:0000256" key="6">
    <source>
        <dbReference type="ARBA" id="ARBA00022692"/>
    </source>
</evidence>
<protein>
    <recommendedName>
        <fullName evidence="9">Transport permease protein</fullName>
    </recommendedName>
</protein>
<keyword evidence="3 9" id="KW-0813">Transport</keyword>
<dbReference type="AlphaFoldDB" id="A0A0D7W3V7"/>
<feature type="domain" description="ABC transmembrane type-2" evidence="10">
    <location>
        <begin position="49"/>
        <end position="269"/>
    </location>
</feature>
<keyword evidence="5" id="KW-0997">Cell inner membrane</keyword>
<evidence type="ECO:0000256" key="9">
    <source>
        <dbReference type="RuleBase" id="RU361157"/>
    </source>
</evidence>
<evidence type="ECO:0000256" key="1">
    <source>
        <dbReference type="ARBA" id="ARBA00004429"/>
    </source>
</evidence>
<dbReference type="PATRIC" id="fig|1382798.3.peg.2498"/>
<sequence length="279" mass="31539">METRIYKKENSLSFLKILKESLNDVFGARFLARQLAERDIKAQYRQSYLGVIWVFIMPITTAIVWIFLSSSGTVQLSDTGISYPVYVFSGTLIWSIFKEALTMPTASTNGARGLLSKINFPKEALILSGIYKMIFNSVFKIGLLFILMLIYKVNFSLTMLLFPVGLVVLILLGVAVGLILTPFSMLYKDIGKVINLVMSFFMYVTPVVYAVPSNGLMKTFMELNPLTYVIGITRDMLFNGTFTYLNIYILIVILCLPVFMLGLVWYRLSIPVIVERLSA</sequence>
<keyword evidence="6 9" id="KW-0812">Transmembrane</keyword>
<keyword evidence="12" id="KW-1185">Reference proteome</keyword>
<dbReference type="GO" id="GO:0140359">
    <property type="term" value="F:ABC-type transporter activity"/>
    <property type="evidence" value="ECO:0007669"/>
    <property type="project" value="InterPro"/>
</dbReference>
<dbReference type="EMBL" id="JTDV01000003">
    <property type="protein sequence ID" value="KJD33388.1"/>
    <property type="molecule type" value="Genomic_DNA"/>
</dbReference>
<evidence type="ECO:0000256" key="3">
    <source>
        <dbReference type="ARBA" id="ARBA00022448"/>
    </source>
</evidence>
<dbReference type="GO" id="GO:0015920">
    <property type="term" value="P:lipopolysaccharide transport"/>
    <property type="evidence" value="ECO:0007669"/>
    <property type="project" value="TreeGrafter"/>
</dbReference>
<name>A0A0D7W3V7_9FLAO</name>
<keyword evidence="7 9" id="KW-1133">Transmembrane helix</keyword>
<dbReference type="OrthoDB" id="9786910at2"/>
<organism evidence="11 12">
    <name type="scientific">Neotamlana nanhaiensis</name>
    <dbReference type="NCBI Taxonomy" id="1382798"/>
    <lineage>
        <taxon>Bacteria</taxon>
        <taxon>Pseudomonadati</taxon>
        <taxon>Bacteroidota</taxon>
        <taxon>Flavobacteriia</taxon>
        <taxon>Flavobacteriales</taxon>
        <taxon>Flavobacteriaceae</taxon>
        <taxon>Neotamlana</taxon>
    </lineage>
</organism>
<reference evidence="11 12" key="1">
    <citation type="journal article" date="2015" name="Antonie Van Leeuwenhoek">
        <title>Tamlana nanhaiensis sp. nov., isolated from surface seawater collected from the South China Sea.</title>
        <authorList>
            <person name="Liu X."/>
            <person name="Lai Q."/>
            <person name="Du Y."/>
            <person name="Li G."/>
            <person name="Sun F."/>
            <person name="Shao Z."/>
        </authorList>
    </citation>
    <scope>NUCLEOTIDE SEQUENCE [LARGE SCALE GENOMIC DNA]</scope>
    <source>
        <strain evidence="11 12">FHC16</strain>
    </source>
</reference>
<comment type="similarity">
    <text evidence="2 9">Belongs to the ABC-2 integral membrane protein family.</text>
</comment>
<feature type="transmembrane region" description="Helical" evidence="9">
    <location>
        <begin position="130"/>
        <end position="151"/>
    </location>
</feature>
<dbReference type="PROSITE" id="PS51012">
    <property type="entry name" value="ABC_TM2"/>
    <property type="match status" value="1"/>
</dbReference>
<dbReference type="InterPro" id="IPR013525">
    <property type="entry name" value="ABC2_TM"/>
</dbReference>
<dbReference type="PANTHER" id="PTHR30413">
    <property type="entry name" value="INNER MEMBRANE TRANSPORT PERMEASE"/>
    <property type="match status" value="1"/>
</dbReference>
<comment type="caution">
    <text evidence="11">The sequence shown here is derived from an EMBL/GenBank/DDBJ whole genome shotgun (WGS) entry which is preliminary data.</text>
</comment>
<keyword evidence="8 9" id="KW-0472">Membrane</keyword>
<dbReference type="STRING" id="1382798.PK35_05890"/>
<dbReference type="GO" id="GO:0005886">
    <property type="term" value="C:plasma membrane"/>
    <property type="evidence" value="ECO:0007669"/>
    <property type="project" value="UniProtKB-SubCell"/>
</dbReference>
<feature type="transmembrane region" description="Helical" evidence="9">
    <location>
        <begin position="48"/>
        <end position="68"/>
    </location>
</feature>
<comment type="subcellular location">
    <subcellularLocation>
        <location evidence="1">Cell inner membrane</location>
        <topology evidence="1">Multi-pass membrane protein</topology>
    </subcellularLocation>
    <subcellularLocation>
        <location evidence="9">Cell membrane</location>
        <topology evidence="9">Multi-pass membrane protein</topology>
    </subcellularLocation>
</comment>
<evidence type="ECO:0000256" key="8">
    <source>
        <dbReference type="ARBA" id="ARBA00023136"/>
    </source>
</evidence>
<gene>
    <name evidence="11" type="ORF">PK35_05890</name>
</gene>
<evidence type="ECO:0000259" key="10">
    <source>
        <dbReference type="PROSITE" id="PS51012"/>
    </source>
</evidence>
<feature type="transmembrane region" description="Helical" evidence="9">
    <location>
        <begin position="80"/>
        <end position="97"/>
    </location>
</feature>
<evidence type="ECO:0000313" key="12">
    <source>
        <dbReference type="Proteomes" id="UP000032361"/>
    </source>
</evidence>
<dbReference type="InterPro" id="IPR047817">
    <property type="entry name" value="ABC2_TM_bact-type"/>
</dbReference>
<keyword evidence="4 9" id="KW-1003">Cell membrane</keyword>
<dbReference type="Pfam" id="PF01061">
    <property type="entry name" value="ABC2_membrane"/>
    <property type="match status" value="1"/>
</dbReference>
<evidence type="ECO:0000256" key="7">
    <source>
        <dbReference type="ARBA" id="ARBA00022989"/>
    </source>
</evidence>
<evidence type="ECO:0000256" key="4">
    <source>
        <dbReference type="ARBA" id="ARBA00022475"/>
    </source>
</evidence>
<dbReference type="Proteomes" id="UP000032361">
    <property type="component" value="Unassembled WGS sequence"/>
</dbReference>
<feature type="transmembrane region" description="Helical" evidence="9">
    <location>
        <begin position="245"/>
        <end position="266"/>
    </location>
</feature>
<dbReference type="RefSeq" id="WP_044625778.1">
    <property type="nucleotide sequence ID" value="NZ_JTDV01000003.1"/>
</dbReference>